<evidence type="ECO:0000313" key="3">
    <source>
        <dbReference type="Proteomes" id="UP000250235"/>
    </source>
</evidence>
<feature type="compositionally biased region" description="Polar residues" evidence="1">
    <location>
        <begin position="1"/>
        <end position="10"/>
    </location>
</feature>
<gene>
    <name evidence="2" type="ORF">F511_07844</name>
</gene>
<feature type="region of interest" description="Disordered" evidence="1">
    <location>
        <begin position="1"/>
        <end position="21"/>
    </location>
</feature>
<accession>A0A2Z7AZW6</accession>
<reference evidence="2 3" key="1">
    <citation type="journal article" date="2015" name="Proc. Natl. Acad. Sci. U.S.A.">
        <title>The resurrection genome of Boea hygrometrica: A blueprint for survival of dehydration.</title>
        <authorList>
            <person name="Xiao L."/>
            <person name="Yang G."/>
            <person name="Zhang L."/>
            <person name="Yang X."/>
            <person name="Zhao S."/>
            <person name="Ji Z."/>
            <person name="Zhou Q."/>
            <person name="Hu M."/>
            <person name="Wang Y."/>
            <person name="Chen M."/>
            <person name="Xu Y."/>
            <person name="Jin H."/>
            <person name="Xiao X."/>
            <person name="Hu G."/>
            <person name="Bao F."/>
            <person name="Hu Y."/>
            <person name="Wan P."/>
            <person name="Li L."/>
            <person name="Deng X."/>
            <person name="Kuang T."/>
            <person name="Xiang C."/>
            <person name="Zhu J.K."/>
            <person name="Oliver M.J."/>
            <person name="He Y."/>
        </authorList>
    </citation>
    <scope>NUCLEOTIDE SEQUENCE [LARGE SCALE GENOMIC DNA]</scope>
    <source>
        <strain evidence="3">cv. XS01</strain>
    </source>
</reference>
<organism evidence="2 3">
    <name type="scientific">Dorcoceras hygrometricum</name>
    <dbReference type="NCBI Taxonomy" id="472368"/>
    <lineage>
        <taxon>Eukaryota</taxon>
        <taxon>Viridiplantae</taxon>
        <taxon>Streptophyta</taxon>
        <taxon>Embryophyta</taxon>
        <taxon>Tracheophyta</taxon>
        <taxon>Spermatophyta</taxon>
        <taxon>Magnoliopsida</taxon>
        <taxon>eudicotyledons</taxon>
        <taxon>Gunneridae</taxon>
        <taxon>Pentapetalae</taxon>
        <taxon>asterids</taxon>
        <taxon>lamiids</taxon>
        <taxon>Lamiales</taxon>
        <taxon>Gesneriaceae</taxon>
        <taxon>Didymocarpoideae</taxon>
        <taxon>Trichosporeae</taxon>
        <taxon>Loxocarpinae</taxon>
        <taxon>Dorcoceras</taxon>
    </lineage>
</organism>
<proteinExistence type="predicted"/>
<dbReference type="AlphaFoldDB" id="A0A2Z7AZW6"/>
<sequence length="293" mass="31525">MSTTTASSIRSVADAIDSTPESPECDMHWRYNVFTLSPRTPDRAPNLAPFLEAMQGKSYNSPELTKEDLLCFFKFSGKGVEFVGDLDERMGRAELLQAMQEAGRASGEVAPPKMVTKKRKAPSTAEKEARGEKRKKASASTLGAQKEEVSRKKQAPTPPTPTSEGTADVPPVRTTAEASSSGKGPELGHPFDPSKDSLVESPSAVADTRYICNMALDRDLKVLREADNAEVIGHFSANISSVGLPSKEVPVRKWALVSSRSGLCVCVEELREIASAELDLSAQLGSSPEELSN</sequence>
<evidence type="ECO:0000313" key="2">
    <source>
        <dbReference type="EMBL" id="KZV27023.1"/>
    </source>
</evidence>
<dbReference type="EMBL" id="KV010706">
    <property type="protein sequence ID" value="KZV27023.1"/>
    <property type="molecule type" value="Genomic_DNA"/>
</dbReference>
<protein>
    <submittedName>
        <fullName evidence="2">Uncharacterized protein</fullName>
    </submittedName>
</protein>
<dbReference type="Proteomes" id="UP000250235">
    <property type="component" value="Unassembled WGS sequence"/>
</dbReference>
<name>A0A2Z7AZW6_9LAMI</name>
<feature type="region of interest" description="Disordered" evidence="1">
    <location>
        <begin position="102"/>
        <end position="200"/>
    </location>
</feature>
<keyword evidence="3" id="KW-1185">Reference proteome</keyword>
<evidence type="ECO:0000256" key="1">
    <source>
        <dbReference type="SAM" id="MobiDB-lite"/>
    </source>
</evidence>